<evidence type="ECO:0000313" key="14">
    <source>
        <dbReference type="Proteomes" id="UP000009080"/>
    </source>
</evidence>
<dbReference type="OrthoDB" id="9803176at2"/>
<dbReference type="InterPro" id="IPR004358">
    <property type="entry name" value="Sig_transdc_His_kin-like_C"/>
</dbReference>
<evidence type="ECO:0000256" key="1">
    <source>
        <dbReference type="ARBA" id="ARBA00000085"/>
    </source>
</evidence>
<evidence type="ECO:0000256" key="8">
    <source>
        <dbReference type="ARBA" id="ARBA00035100"/>
    </source>
</evidence>
<dbReference type="eggNOG" id="COG2198">
    <property type="taxonomic scope" value="Bacteria"/>
</dbReference>
<keyword evidence="4 9" id="KW-0597">Phosphoprotein</keyword>
<keyword evidence="6 13" id="KW-0418">Kinase</keyword>
<dbReference type="FunFam" id="3.30.565.10:FF:000016">
    <property type="entry name" value="Chemotaxis protein CheA, putative"/>
    <property type="match status" value="1"/>
</dbReference>
<dbReference type="SUPFAM" id="SSF47226">
    <property type="entry name" value="Histidine-containing phosphotransfer domain, HPT domain"/>
    <property type="match status" value="1"/>
</dbReference>
<evidence type="ECO:0000256" key="5">
    <source>
        <dbReference type="ARBA" id="ARBA00022679"/>
    </source>
</evidence>
<evidence type="ECO:0000259" key="12">
    <source>
        <dbReference type="PROSITE" id="PS50894"/>
    </source>
</evidence>
<dbReference type="InterPro" id="IPR005467">
    <property type="entry name" value="His_kinase_dom"/>
</dbReference>
<feature type="domain" description="Histidine kinase" evidence="11">
    <location>
        <begin position="40"/>
        <end position="309"/>
    </location>
</feature>
<feature type="region of interest" description="Disordered" evidence="10">
    <location>
        <begin position="316"/>
        <end position="336"/>
    </location>
</feature>
<dbReference type="eggNOG" id="COG0643">
    <property type="taxonomic scope" value="Bacteria"/>
</dbReference>
<sequence>MKIDPKTLAFLLESMRESVRDIKRLCRPGFGSSELLQMARIAHKLKGEATVVGLANLSLLVSQFEDYLQCLRDRVAVSPSHRTTIERYLMRINAAANRIQKYVAPASEVMPLAKPSPVSKPEVSTSGFAATLQVLAANMGRSDNKSVALNLEKFNAQGIPRPLLVKIQDMVMQLVRNAIAHGIEQPAERMANGKPEQGRVAVVVRREADAVLVAVQDNGKGIDLEKIRRRLIFKYGVAVRKAADLTREQLINALYLPGFSTLTKMQNHAGRGVGLDLVKSYVRELGGRIDVEFEAGQYTRFVLRLPLANAPTGKVIRLPKGRQRPAREQPAQSRHG</sequence>
<keyword evidence="7" id="KW-0902">Two-component regulatory system</keyword>
<dbReference type="InterPro" id="IPR003594">
    <property type="entry name" value="HATPase_dom"/>
</dbReference>
<dbReference type="PROSITE" id="PS50894">
    <property type="entry name" value="HPT"/>
    <property type="match status" value="1"/>
</dbReference>
<evidence type="ECO:0000256" key="7">
    <source>
        <dbReference type="ARBA" id="ARBA00023012"/>
    </source>
</evidence>
<dbReference type="Pfam" id="PF02518">
    <property type="entry name" value="HATPase_c"/>
    <property type="match status" value="1"/>
</dbReference>
<dbReference type="GO" id="GO:0000155">
    <property type="term" value="F:phosphorelay sensor kinase activity"/>
    <property type="evidence" value="ECO:0007669"/>
    <property type="project" value="UniProtKB-ARBA"/>
</dbReference>
<evidence type="ECO:0000313" key="13">
    <source>
        <dbReference type="EMBL" id="ACR10972.1"/>
    </source>
</evidence>
<dbReference type="SUPFAM" id="SSF55874">
    <property type="entry name" value="ATPase domain of HSP90 chaperone/DNA topoisomerase II/histidine kinase"/>
    <property type="match status" value="1"/>
</dbReference>
<dbReference type="InterPro" id="IPR036641">
    <property type="entry name" value="HPT_dom_sf"/>
</dbReference>
<evidence type="ECO:0000256" key="9">
    <source>
        <dbReference type="PROSITE-ProRule" id="PRU00110"/>
    </source>
</evidence>
<dbReference type="InterPro" id="IPR051315">
    <property type="entry name" value="Bact_Chemotaxis_CheA"/>
</dbReference>
<evidence type="ECO:0000259" key="11">
    <source>
        <dbReference type="PROSITE" id="PS50109"/>
    </source>
</evidence>
<dbReference type="SMART" id="SM00387">
    <property type="entry name" value="HATPase_c"/>
    <property type="match status" value="1"/>
</dbReference>
<dbReference type="RefSeq" id="WP_015817084.1">
    <property type="nucleotide sequence ID" value="NC_012997.1"/>
</dbReference>
<keyword evidence="5 13" id="KW-0808">Transferase</keyword>
<dbReference type="Gene3D" id="3.30.565.10">
    <property type="entry name" value="Histidine kinase-like ATPase, C-terminal domain"/>
    <property type="match status" value="1"/>
</dbReference>
<evidence type="ECO:0000256" key="2">
    <source>
        <dbReference type="ARBA" id="ARBA00012438"/>
    </source>
</evidence>
<accession>C5BQ27</accession>
<dbReference type="AlphaFoldDB" id="C5BQ27"/>
<comment type="catalytic activity">
    <reaction evidence="1">
        <text>ATP + protein L-histidine = ADP + protein N-phospho-L-histidine.</text>
        <dbReference type="EC" id="2.7.13.3"/>
    </reaction>
</comment>
<dbReference type="Gene3D" id="1.20.120.160">
    <property type="entry name" value="HPT domain"/>
    <property type="match status" value="1"/>
</dbReference>
<dbReference type="HOGENOM" id="CLU_826186_0_0_6"/>
<dbReference type="PROSITE" id="PS50109">
    <property type="entry name" value="HIS_KIN"/>
    <property type="match status" value="1"/>
</dbReference>
<reference evidence="13 14" key="1">
    <citation type="journal article" date="2009" name="PLoS ONE">
        <title>The complete genome of Teredinibacter turnerae T7901: an intracellular endosymbiont of marine wood-boring bivalves (shipworms).</title>
        <authorList>
            <person name="Yang J.C."/>
            <person name="Madupu R."/>
            <person name="Durkin A.S."/>
            <person name="Ekborg N.A."/>
            <person name="Pedamallu C.S."/>
            <person name="Hostetler J.B."/>
            <person name="Radune D."/>
            <person name="Toms B.S."/>
            <person name="Henrissat B."/>
            <person name="Coutinho P.M."/>
            <person name="Schwarz S."/>
            <person name="Field L."/>
            <person name="Trindade-Silva A.E."/>
            <person name="Soares C.A.G."/>
            <person name="Elshahawi S."/>
            <person name="Hanora A."/>
            <person name="Schmidt E.W."/>
            <person name="Haygood M.G."/>
            <person name="Posfai J."/>
            <person name="Benner J."/>
            <person name="Madinger C."/>
            <person name="Nove J."/>
            <person name="Anton B."/>
            <person name="Chaudhary K."/>
            <person name="Foster J."/>
            <person name="Holman A."/>
            <person name="Kumar S."/>
            <person name="Lessard P.A."/>
            <person name="Luyten Y.A."/>
            <person name="Slatko B."/>
            <person name="Wood N."/>
            <person name="Wu B."/>
            <person name="Teplitski M."/>
            <person name="Mougous J.D."/>
            <person name="Ward N."/>
            <person name="Eisen J.A."/>
            <person name="Badger J.H."/>
            <person name="Distel D.L."/>
        </authorList>
    </citation>
    <scope>NUCLEOTIDE SEQUENCE [LARGE SCALE GENOMIC DNA]</scope>
    <source>
        <strain evidence="14">ATCC 39867 / T7901</strain>
    </source>
</reference>
<dbReference type="CDD" id="cd00088">
    <property type="entry name" value="HPT"/>
    <property type="match status" value="1"/>
</dbReference>
<evidence type="ECO:0000256" key="6">
    <source>
        <dbReference type="ARBA" id="ARBA00022777"/>
    </source>
</evidence>
<name>C5BQ27_TERTT</name>
<dbReference type="InterPro" id="IPR036890">
    <property type="entry name" value="HATPase_C_sf"/>
</dbReference>
<evidence type="ECO:0000256" key="4">
    <source>
        <dbReference type="ARBA" id="ARBA00022553"/>
    </source>
</evidence>
<dbReference type="PANTHER" id="PTHR43395:SF10">
    <property type="entry name" value="CHEMOTAXIS PROTEIN CHEA"/>
    <property type="match status" value="1"/>
</dbReference>
<dbReference type="KEGG" id="ttu:TERTU_3290"/>
<proteinExistence type="predicted"/>
<gene>
    <name evidence="13" type="primary">cheA</name>
    <name evidence="13" type="ordered locus">TERTU_3290</name>
</gene>
<comment type="function">
    <text evidence="8">Involved in the transmission of sensory signals from the chemoreceptors to the flagellar motors. CheA is autophosphorylated; it can transfer its phosphate group to either CheB or CheY.</text>
</comment>
<dbReference type="EC" id="2.7.13.3" evidence="2"/>
<feature type="domain" description="HPt" evidence="12">
    <location>
        <begin position="4"/>
        <end position="102"/>
    </location>
</feature>
<dbReference type="STRING" id="377629.TERTU_3290"/>
<evidence type="ECO:0000256" key="3">
    <source>
        <dbReference type="ARBA" id="ARBA00021495"/>
    </source>
</evidence>
<dbReference type="PRINTS" id="PR00344">
    <property type="entry name" value="BCTRLSENSOR"/>
</dbReference>
<keyword evidence="14" id="KW-1185">Reference proteome</keyword>
<feature type="modified residue" description="Phosphohistidine" evidence="9">
    <location>
        <position position="43"/>
    </location>
</feature>
<dbReference type="Proteomes" id="UP000009080">
    <property type="component" value="Chromosome"/>
</dbReference>
<dbReference type="Pfam" id="PF01627">
    <property type="entry name" value="Hpt"/>
    <property type="match status" value="1"/>
</dbReference>
<protein>
    <recommendedName>
        <fullName evidence="3">Chemotaxis protein CheA</fullName>
        <ecNumber evidence="2">2.7.13.3</ecNumber>
    </recommendedName>
</protein>
<dbReference type="EMBL" id="CP001614">
    <property type="protein sequence ID" value="ACR10972.1"/>
    <property type="molecule type" value="Genomic_DNA"/>
</dbReference>
<organism evidence="13 14">
    <name type="scientific">Teredinibacter turnerae (strain ATCC 39867 / T7901)</name>
    <dbReference type="NCBI Taxonomy" id="377629"/>
    <lineage>
        <taxon>Bacteria</taxon>
        <taxon>Pseudomonadati</taxon>
        <taxon>Pseudomonadota</taxon>
        <taxon>Gammaproteobacteria</taxon>
        <taxon>Cellvibrionales</taxon>
        <taxon>Cellvibrionaceae</taxon>
        <taxon>Teredinibacter</taxon>
    </lineage>
</organism>
<dbReference type="PANTHER" id="PTHR43395">
    <property type="entry name" value="SENSOR HISTIDINE KINASE CHEA"/>
    <property type="match status" value="1"/>
</dbReference>
<dbReference type="InterPro" id="IPR008207">
    <property type="entry name" value="Sig_transdc_His_kin_Hpt_dom"/>
</dbReference>
<evidence type="ECO:0000256" key="10">
    <source>
        <dbReference type="SAM" id="MobiDB-lite"/>
    </source>
</evidence>